<reference evidence="1" key="1">
    <citation type="submission" date="2018-05" db="EMBL/GenBank/DDBJ databases">
        <authorList>
            <person name="Lanie J.A."/>
            <person name="Ng W.-L."/>
            <person name="Kazmierczak K.M."/>
            <person name="Andrzejewski T.M."/>
            <person name="Davidsen T.M."/>
            <person name="Wayne K.J."/>
            <person name="Tettelin H."/>
            <person name="Glass J.I."/>
            <person name="Rusch D."/>
            <person name="Podicherti R."/>
            <person name="Tsui H.-C.T."/>
            <person name="Winkler M.E."/>
        </authorList>
    </citation>
    <scope>NUCLEOTIDE SEQUENCE</scope>
</reference>
<gene>
    <name evidence="1" type="ORF">METZ01_LOCUS418918</name>
</gene>
<name>A0A382X5B2_9ZZZZ</name>
<feature type="non-terminal residue" evidence="1">
    <location>
        <position position="1"/>
    </location>
</feature>
<organism evidence="1">
    <name type="scientific">marine metagenome</name>
    <dbReference type="NCBI Taxonomy" id="408172"/>
    <lineage>
        <taxon>unclassified sequences</taxon>
        <taxon>metagenomes</taxon>
        <taxon>ecological metagenomes</taxon>
    </lineage>
</organism>
<dbReference type="EMBL" id="UINC01164952">
    <property type="protein sequence ID" value="SVD66064.1"/>
    <property type="molecule type" value="Genomic_DNA"/>
</dbReference>
<protein>
    <submittedName>
        <fullName evidence="1">Uncharacterized protein</fullName>
    </submittedName>
</protein>
<accession>A0A382X5B2</accession>
<dbReference type="AlphaFoldDB" id="A0A382X5B2"/>
<sequence length="210" mass="23859">PGDNTNMANHVLTACRDLGYLGAMSITDALNRPTDELFWINRSPLHDSFYDPFFSEFDPYRNLRHAESDGGWVIDYCHCPLEEPIHPHKDCSQQQLRERFEAVLGEGGQQVWCAVPEEVIYYHLCRRHLMVETIVSNETEQRYRLSLPGLNARVASREITLEIDVPTAWCCYPKVSINGQIRSAELASPRVLRTTVSVNGNTELCFGAMG</sequence>
<proteinExistence type="predicted"/>
<evidence type="ECO:0000313" key="1">
    <source>
        <dbReference type="EMBL" id="SVD66064.1"/>
    </source>
</evidence>